<sequence>MTRWLALPVAVAATATPALAQRVEVSPYIEAGQVLLADLNDGDVVTYTQLTAGVDATITTQRVQVQANYQYQRLFDWGDDFGSGDIHSGLARANVQITRWLNLEGGAIATRAQGDTRGGGFGPLVNASNVNTAQVYGVYAGPSINTRVGPFAVNGTYQFGYVKAETPGVVNLAPGQRRLDYYDEATSHLVMGSAGTRAGTLLPVGFTVSGAWLREDAGQLDQKFEGVYGRVDTVVPITRTLAAVGGVGYEKIEVTQRDPLLDAQNNPVLDGAGRFVTDPASSPRIAYDTDGIIWDAGVLWRPSPRTALEARLGRRYGSMSYTGSLQWQAGPASAVQVGVYDSVTTFGRQLTGSLSQLPVNYIGGEDPFGARYGGCVFGGGVTPEGAPNAGGCLTPVFQSVSAATFRARGIDAVYSITRGPTRLGLGAGYASRRFYIPPVPGAVIYRTRDESYYVQGFGQWALDGRSSVSADLYANYFASGIEGGLDAWGGGAQGGYYRSFGRAYGSLTAGVYGFDVERSESDLIAQALLAVGFRF</sequence>
<evidence type="ECO:0008006" key="4">
    <source>
        <dbReference type="Google" id="ProtNLM"/>
    </source>
</evidence>
<proteinExistence type="predicted"/>
<dbReference type="EMBL" id="QFNF01000036">
    <property type="protein sequence ID" value="PZO75099.1"/>
    <property type="molecule type" value="Genomic_DNA"/>
</dbReference>
<accession>A0A2W4Z5P0</accession>
<feature type="signal peptide" evidence="1">
    <location>
        <begin position="1"/>
        <end position="20"/>
    </location>
</feature>
<comment type="caution">
    <text evidence="2">The sequence shown here is derived from an EMBL/GenBank/DDBJ whole genome shotgun (WGS) entry which is preliminary data.</text>
</comment>
<dbReference type="Proteomes" id="UP000248614">
    <property type="component" value="Unassembled WGS sequence"/>
</dbReference>
<keyword evidence="1" id="KW-0732">Signal</keyword>
<feature type="chain" id="PRO_5015903981" description="Preprotein translocase subunit YajC" evidence="1">
    <location>
        <begin position="21"/>
        <end position="535"/>
    </location>
</feature>
<organism evidence="2 3">
    <name type="scientific">Sphingomonas hengshuiensis</name>
    <dbReference type="NCBI Taxonomy" id="1609977"/>
    <lineage>
        <taxon>Bacteria</taxon>
        <taxon>Pseudomonadati</taxon>
        <taxon>Pseudomonadota</taxon>
        <taxon>Alphaproteobacteria</taxon>
        <taxon>Sphingomonadales</taxon>
        <taxon>Sphingomonadaceae</taxon>
        <taxon>Sphingomonas</taxon>
    </lineage>
</organism>
<gene>
    <name evidence="2" type="ORF">DI632_12400</name>
</gene>
<evidence type="ECO:0000256" key="1">
    <source>
        <dbReference type="SAM" id="SignalP"/>
    </source>
</evidence>
<evidence type="ECO:0000313" key="3">
    <source>
        <dbReference type="Proteomes" id="UP000248614"/>
    </source>
</evidence>
<dbReference type="AlphaFoldDB" id="A0A2W4Z5P0"/>
<name>A0A2W4Z5P0_9SPHN</name>
<protein>
    <recommendedName>
        <fullName evidence="4">Preprotein translocase subunit YajC</fullName>
    </recommendedName>
</protein>
<reference evidence="2 3" key="1">
    <citation type="submission" date="2017-08" db="EMBL/GenBank/DDBJ databases">
        <title>Infants hospitalized years apart are colonized by the same room-sourced microbial strains.</title>
        <authorList>
            <person name="Brooks B."/>
            <person name="Olm M.R."/>
            <person name="Firek B.A."/>
            <person name="Baker R."/>
            <person name="Thomas B.C."/>
            <person name="Morowitz M.J."/>
            <person name="Banfield J.F."/>
        </authorList>
    </citation>
    <scope>NUCLEOTIDE SEQUENCE [LARGE SCALE GENOMIC DNA]</scope>
    <source>
        <strain evidence="2">S2_018_000_R3_110</strain>
    </source>
</reference>
<evidence type="ECO:0000313" key="2">
    <source>
        <dbReference type="EMBL" id="PZO75099.1"/>
    </source>
</evidence>